<keyword evidence="2" id="KW-1185">Reference proteome</keyword>
<gene>
    <name evidence="1" type="ORF">J2S00_001486</name>
</gene>
<evidence type="ECO:0000313" key="1">
    <source>
        <dbReference type="EMBL" id="MDQ0338700.1"/>
    </source>
</evidence>
<accession>A0ABU0CT69</accession>
<dbReference type="InterPro" id="IPR008000">
    <property type="entry name" value="Rham/fucose_mutarotase"/>
</dbReference>
<dbReference type="RefSeq" id="WP_307337469.1">
    <property type="nucleotide sequence ID" value="NZ_JAUSUQ010000004.1"/>
</dbReference>
<dbReference type="EC" id="5.1.3.32" evidence="1"/>
<evidence type="ECO:0000313" key="2">
    <source>
        <dbReference type="Proteomes" id="UP001232445"/>
    </source>
</evidence>
<proteinExistence type="predicted"/>
<dbReference type="EMBL" id="JAUSUQ010000004">
    <property type="protein sequence ID" value="MDQ0338700.1"/>
    <property type="molecule type" value="Genomic_DNA"/>
</dbReference>
<reference evidence="1 2" key="1">
    <citation type="submission" date="2023-07" db="EMBL/GenBank/DDBJ databases">
        <title>Genomic Encyclopedia of Type Strains, Phase IV (KMG-IV): sequencing the most valuable type-strain genomes for metagenomic binning, comparative biology and taxonomic classification.</title>
        <authorList>
            <person name="Goeker M."/>
        </authorList>
    </citation>
    <scope>NUCLEOTIDE SEQUENCE [LARGE SCALE GENOMIC DNA]</scope>
    <source>
        <strain evidence="1 2">DSM 17740</strain>
    </source>
</reference>
<protein>
    <submittedName>
        <fullName evidence="1">L-rhamnose mutarotase</fullName>
        <ecNumber evidence="1">5.1.3.32</ecNumber>
    </submittedName>
</protein>
<dbReference type="InterPro" id="IPR011008">
    <property type="entry name" value="Dimeric_a/b-barrel"/>
</dbReference>
<dbReference type="Proteomes" id="UP001232445">
    <property type="component" value="Unassembled WGS sequence"/>
</dbReference>
<name>A0ABU0CT69_9BACI</name>
<dbReference type="Gene3D" id="3.30.70.100">
    <property type="match status" value="1"/>
</dbReference>
<sequence length="104" mass="12407">MERVAFVLRIREKDQQEYIKRHQAVYPELLRAFEDVGIKTYSIFMDGGTLFAYMEVENFNEAMAKLERHEANIRWQKYMSDLLIQHHDGGTIKVIPEVFHFEAK</sequence>
<comment type="caution">
    <text evidence="1">The sequence shown here is derived from an EMBL/GenBank/DDBJ whole genome shotgun (WGS) entry which is preliminary data.</text>
</comment>
<keyword evidence="1" id="KW-0413">Isomerase</keyword>
<dbReference type="PANTHER" id="PTHR34389">
    <property type="entry name" value="L-RHAMNOSE MUTAROTASE"/>
    <property type="match status" value="1"/>
</dbReference>
<dbReference type="PANTHER" id="PTHR34389:SF2">
    <property type="entry name" value="L-RHAMNOSE MUTAROTASE"/>
    <property type="match status" value="1"/>
</dbReference>
<organism evidence="1 2">
    <name type="scientific">Caldalkalibacillus uzonensis</name>
    <dbReference type="NCBI Taxonomy" id="353224"/>
    <lineage>
        <taxon>Bacteria</taxon>
        <taxon>Bacillati</taxon>
        <taxon>Bacillota</taxon>
        <taxon>Bacilli</taxon>
        <taxon>Bacillales</taxon>
        <taxon>Bacillaceae</taxon>
        <taxon>Caldalkalibacillus</taxon>
    </lineage>
</organism>
<dbReference type="SUPFAM" id="SSF54909">
    <property type="entry name" value="Dimeric alpha+beta barrel"/>
    <property type="match status" value="1"/>
</dbReference>
<dbReference type="Pfam" id="PF05336">
    <property type="entry name" value="rhaM"/>
    <property type="match status" value="1"/>
</dbReference>
<dbReference type="GO" id="GO:0062192">
    <property type="term" value="F:L-rhamnose mutarotase activity"/>
    <property type="evidence" value="ECO:0007669"/>
    <property type="project" value="UniProtKB-EC"/>
</dbReference>